<evidence type="ECO:0000313" key="1">
    <source>
        <dbReference type="EMBL" id="KAL1631920.1"/>
    </source>
</evidence>
<dbReference type="SUPFAM" id="SSF52540">
    <property type="entry name" value="P-loop containing nucleoside triphosphate hydrolases"/>
    <property type="match status" value="1"/>
</dbReference>
<dbReference type="EMBL" id="JAJVDC020000036">
    <property type="protein sequence ID" value="KAL1631920.1"/>
    <property type="molecule type" value="Genomic_DNA"/>
</dbReference>
<accession>A0ABR3SX56</accession>
<proteinExistence type="predicted"/>
<dbReference type="InterPro" id="IPR027417">
    <property type="entry name" value="P-loop_NTPase"/>
</dbReference>
<keyword evidence="2" id="KW-1185">Reference proteome</keyword>
<protein>
    <submittedName>
        <fullName evidence="1">Uncharacterized protein</fullName>
    </submittedName>
</protein>
<comment type="caution">
    <text evidence="1">The sequence shown here is derived from an EMBL/GenBank/DDBJ whole genome shotgun (WGS) entry which is preliminary data.</text>
</comment>
<gene>
    <name evidence="1" type="ORF">SLS56_004125</name>
</gene>
<organism evidence="1 2">
    <name type="scientific">Neofusicoccum ribis</name>
    <dbReference type="NCBI Taxonomy" id="45134"/>
    <lineage>
        <taxon>Eukaryota</taxon>
        <taxon>Fungi</taxon>
        <taxon>Dikarya</taxon>
        <taxon>Ascomycota</taxon>
        <taxon>Pezizomycotina</taxon>
        <taxon>Dothideomycetes</taxon>
        <taxon>Dothideomycetes incertae sedis</taxon>
        <taxon>Botryosphaeriales</taxon>
        <taxon>Botryosphaeriaceae</taxon>
        <taxon>Neofusicoccum</taxon>
    </lineage>
</organism>
<dbReference type="Gene3D" id="3.40.50.300">
    <property type="entry name" value="P-loop containing nucleotide triphosphate hydrolases"/>
    <property type="match status" value="1"/>
</dbReference>
<reference evidence="1 2" key="1">
    <citation type="submission" date="2024-02" db="EMBL/GenBank/DDBJ databases">
        <title>De novo assembly and annotation of 12 fungi associated with fruit tree decline syndrome in Ontario, Canada.</title>
        <authorList>
            <person name="Sulman M."/>
            <person name="Ellouze W."/>
            <person name="Ilyukhin E."/>
        </authorList>
    </citation>
    <scope>NUCLEOTIDE SEQUENCE [LARGE SCALE GENOMIC DNA]</scope>
    <source>
        <strain evidence="1 2">M1-105</strain>
    </source>
</reference>
<sequence length="294" mass="32680">MTICSLPPSFVQRFSVLDFQVDATVLYGRPISLQEEQDIRERILDELDQIYYTVCNSEHLLPEEMRVASTYLEKILKSDGTVSFPLKSWRKLEAATFEPFSTVGSCTGVSRTLWIHSIGLLLLKLAKLGAEEAAIVQAANAGFYTNFSEQLWLTVPGVVRFNMSQAMISEEFTELQQVFCRHRIANRDLIVSTGSPAGKASAVCLTASLIAMEALAQAPVLVDHVDTDEYSTNRCVAILRTPIVIILCPNRELAIMNFDFIQKLCRQTCAIPRIAIGGEPVEDQLESLRADVTS</sequence>
<name>A0ABR3SX56_9PEZI</name>
<evidence type="ECO:0000313" key="2">
    <source>
        <dbReference type="Proteomes" id="UP001521116"/>
    </source>
</evidence>
<dbReference type="Proteomes" id="UP001521116">
    <property type="component" value="Unassembled WGS sequence"/>
</dbReference>